<feature type="domain" description="RHS protein conserved region" evidence="1">
    <location>
        <begin position="14"/>
        <end position="45"/>
    </location>
</feature>
<dbReference type="InterPro" id="IPR022385">
    <property type="entry name" value="Rhs_assc_core"/>
</dbReference>
<evidence type="ECO:0000313" key="3">
    <source>
        <dbReference type="Proteomes" id="UP000095607"/>
    </source>
</evidence>
<dbReference type="PANTHER" id="PTHR32305:SF15">
    <property type="entry name" value="PROTEIN RHSA-RELATED"/>
    <property type="match status" value="1"/>
</dbReference>
<evidence type="ECO:0000259" key="1">
    <source>
        <dbReference type="Pfam" id="PF03527"/>
    </source>
</evidence>
<dbReference type="RefSeq" id="WP_046240287.1">
    <property type="nucleotide sequence ID" value="NZ_CP017420.1"/>
</dbReference>
<proteinExistence type="predicted"/>
<protein>
    <recommendedName>
        <fullName evidence="1">RHS protein conserved region domain-containing protein</fullName>
    </recommendedName>
</protein>
<dbReference type="NCBIfam" id="TIGR03696">
    <property type="entry name" value="Rhs_assc_core"/>
    <property type="match status" value="1"/>
</dbReference>
<name>A0ABN4SE91_9BURK</name>
<dbReference type="InterPro" id="IPR001826">
    <property type="entry name" value="RHS"/>
</dbReference>
<keyword evidence="3" id="KW-1185">Reference proteome</keyword>
<reference evidence="2 3" key="1">
    <citation type="submission" date="2016-09" db="EMBL/GenBank/DDBJ databases">
        <title>Complete genome sequence of Deltia acidovorans CM13 isolated from murine proximal colonic tissue.</title>
        <authorList>
            <person name="Saffarian A."/>
        </authorList>
    </citation>
    <scope>NUCLEOTIDE SEQUENCE [LARGE SCALE GENOMIC DNA]</scope>
    <source>
        <strain evidence="2 3">CM13</strain>
    </source>
</reference>
<organism evidence="2 3">
    <name type="scientific">Delftia tsuruhatensis</name>
    <dbReference type="NCBI Taxonomy" id="180282"/>
    <lineage>
        <taxon>Bacteria</taxon>
        <taxon>Pseudomonadati</taxon>
        <taxon>Pseudomonadota</taxon>
        <taxon>Betaproteobacteria</taxon>
        <taxon>Burkholderiales</taxon>
        <taxon>Comamonadaceae</taxon>
        <taxon>Delftia</taxon>
    </lineage>
</organism>
<gene>
    <name evidence="2" type="ORF">BI380_04855</name>
</gene>
<dbReference type="InterPro" id="IPR050708">
    <property type="entry name" value="T6SS_VgrG/RHS"/>
</dbReference>
<sequence>MPIAAEINGRLYAIHTDHLNTPRRLTNQQGQVAWQWLISGFGEVRPTTGDRGYGQTVSGPSYAQAVKFDLRYPGQVFDEETGLSYNLHRYYDAATGRYIQADPIGLEGGWNRFGYVAKSG</sequence>
<dbReference type="PANTHER" id="PTHR32305">
    <property type="match status" value="1"/>
</dbReference>
<accession>A0ABN4SE91</accession>
<dbReference type="Proteomes" id="UP000095607">
    <property type="component" value="Chromosome"/>
</dbReference>
<dbReference type="Pfam" id="PF03527">
    <property type="entry name" value="RHS"/>
    <property type="match status" value="1"/>
</dbReference>
<dbReference type="Gene3D" id="2.180.10.10">
    <property type="entry name" value="RHS repeat-associated core"/>
    <property type="match status" value="1"/>
</dbReference>
<dbReference type="EMBL" id="CP017420">
    <property type="protein sequence ID" value="AOV00733.1"/>
    <property type="molecule type" value="Genomic_DNA"/>
</dbReference>
<evidence type="ECO:0000313" key="2">
    <source>
        <dbReference type="EMBL" id="AOV00733.1"/>
    </source>
</evidence>